<dbReference type="AlphaFoldDB" id="A0A4Q0Y3C1"/>
<dbReference type="OrthoDB" id="5344243at2"/>
<dbReference type="EMBL" id="PDKO01000005">
    <property type="protein sequence ID" value="RXJ63159.1"/>
    <property type="molecule type" value="Genomic_DNA"/>
</dbReference>
<organism evidence="1 2">
    <name type="scientific">Halarcobacter anaerophilus</name>
    <dbReference type="NCBI Taxonomy" id="877500"/>
    <lineage>
        <taxon>Bacteria</taxon>
        <taxon>Pseudomonadati</taxon>
        <taxon>Campylobacterota</taxon>
        <taxon>Epsilonproteobacteria</taxon>
        <taxon>Campylobacterales</taxon>
        <taxon>Arcobacteraceae</taxon>
        <taxon>Halarcobacter</taxon>
    </lineage>
</organism>
<evidence type="ECO:0000313" key="2">
    <source>
        <dbReference type="Proteomes" id="UP000290191"/>
    </source>
</evidence>
<proteinExistence type="predicted"/>
<keyword evidence="2" id="KW-1185">Reference proteome</keyword>
<dbReference type="RefSeq" id="WP_044417066.1">
    <property type="nucleotide sequence ID" value="NZ_CP041070.1"/>
</dbReference>
<reference evidence="1 2" key="1">
    <citation type="submission" date="2017-10" db="EMBL/GenBank/DDBJ databases">
        <title>Genomics of the genus Arcobacter.</title>
        <authorList>
            <person name="Perez-Cataluna A."/>
            <person name="Figueras M.J."/>
        </authorList>
    </citation>
    <scope>NUCLEOTIDE SEQUENCE [LARGE SCALE GENOMIC DNA]</scope>
    <source>
        <strain evidence="1 2">DSM 24636</strain>
    </source>
</reference>
<comment type="caution">
    <text evidence="1">The sequence shown here is derived from an EMBL/GenBank/DDBJ whole genome shotgun (WGS) entry which is preliminary data.</text>
</comment>
<name>A0A4Q0Y3C1_9BACT</name>
<protein>
    <submittedName>
        <fullName evidence="1">Uncharacterized protein</fullName>
    </submittedName>
</protein>
<sequence>MERGNWSINALKELTYIDTLDSYERADALVRWNNKYLAENQISDFELDQDGFKKLYELFYKNINFLKEHKEKTRKDMVENRKLRKFLKH</sequence>
<gene>
    <name evidence="1" type="ORF">CRV06_07820</name>
</gene>
<evidence type="ECO:0000313" key="1">
    <source>
        <dbReference type="EMBL" id="RXJ63159.1"/>
    </source>
</evidence>
<accession>A0A4Q0Y3C1</accession>
<dbReference type="STRING" id="877500.GCA_000935065_01571"/>
<dbReference type="Proteomes" id="UP000290191">
    <property type="component" value="Unassembled WGS sequence"/>
</dbReference>